<evidence type="ECO:0000313" key="3">
    <source>
        <dbReference type="Proteomes" id="UP000749559"/>
    </source>
</evidence>
<protein>
    <submittedName>
        <fullName evidence="2">Uncharacterized protein</fullName>
    </submittedName>
</protein>
<dbReference type="PANTHER" id="PTHR12905:SF0">
    <property type="entry name" value="CALCINEURIN-LIKE PHOSPHOESTERASE DOMAIN-CONTAINING PROTEIN"/>
    <property type="match status" value="1"/>
</dbReference>
<dbReference type="SUPFAM" id="SSF56300">
    <property type="entry name" value="Metallo-dependent phosphatases"/>
    <property type="match status" value="1"/>
</dbReference>
<evidence type="ECO:0000313" key="2">
    <source>
        <dbReference type="EMBL" id="CAH1797129.1"/>
    </source>
</evidence>
<dbReference type="Gene3D" id="3.60.21.10">
    <property type="match status" value="1"/>
</dbReference>
<reference evidence="2" key="1">
    <citation type="submission" date="2022-03" db="EMBL/GenBank/DDBJ databases">
        <authorList>
            <person name="Martin C."/>
        </authorList>
    </citation>
    <scope>NUCLEOTIDE SEQUENCE</scope>
</reference>
<dbReference type="InterPro" id="IPR004843">
    <property type="entry name" value="Calcineurin-like_PHP"/>
</dbReference>
<proteinExistence type="inferred from homology"/>
<dbReference type="OrthoDB" id="6077263at2759"/>
<sequence length="283" mass="32193">MGKKKNEARYLRVQPTGPKEPVKAGCYNNPNAAKFRIIHLSDTHLCHNDYLDMIPDGDILVHTGDFSHLNILRYVRKENDMKNTMKELDAFFAKLPHKFKFFIAGNHEITLDTFKRDEIQQHLTNGVYLYRNSAEIDGVKFYGDPCTNIRGNSYARAYAIHGHLLSGRWKAIDDDVDVLLTHMPPYGLQDSKGGCQDLRNEVLTRIKPKVHMFGHMHSGNGITFHDDICFSNGAMHTIHSPNVIDLYYERPKDAPDVSEIEVKVHPSDKIDNSTGPEAKCSIM</sequence>
<dbReference type="Pfam" id="PF00149">
    <property type="entry name" value="Metallophos"/>
    <property type="match status" value="1"/>
</dbReference>
<organism evidence="2 3">
    <name type="scientific">Owenia fusiformis</name>
    <name type="common">Polychaete worm</name>
    <dbReference type="NCBI Taxonomy" id="6347"/>
    <lineage>
        <taxon>Eukaryota</taxon>
        <taxon>Metazoa</taxon>
        <taxon>Spiralia</taxon>
        <taxon>Lophotrochozoa</taxon>
        <taxon>Annelida</taxon>
        <taxon>Polychaeta</taxon>
        <taxon>Sedentaria</taxon>
        <taxon>Canalipalpata</taxon>
        <taxon>Sabellida</taxon>
        <taxon>Oweniida</taxon>
        <taxon>Oweniidae</taxon>
        <taxon>Owenia</taxon>
    </lineage>
</organism>
<gene>
    <name evidence="2" type="ORF">OFUS_LOCUS21464</name>
</gene>
<dbReference type="PANTHER" id="PTHR12905">
    <property type="entry name" value="METALLOPHOSPHOESTERASE"/>
    <property type="match status" value="1"/>
</dbReference>
<dbReference type="Proteomes" id="UP000749559">
    <property type="component" value="Unassembled WGS sequence"/>
</dbReference>
<keyword evidence="3" id="KW-1185">Reference proteome</keyword>
<dbReference type="InterPro" id="IPR029052">
    <property type="entry name" value="Metallo-depent_PP-like"/>
</dbReference>
<dbReference type="InterPro" id="IPR051693">
    <property type="entry name" value="UPF0046_metallophosphoest"/>
</dbReference>
<name>A0A8J1TXL3_OWEFU</name>
<comment type="caution">
    <text evidence="2">The sequence shown here is derived from an EMBL/GenBank/DDBJ whole genome shotgun (WGS) entry which is preliminary data.</text>
</comment>
<dbReference type="GO" id="GO:0016787">
    <property type="term" value="F:hydrolase activity"/>
    <property type="evidence" value="ECO:0007669"/>
    <property type="project" value="InterPro"/>
</dbReference>
<comment type="similarity">
    <text evidence="1">Belongs to the UPF0046 family.</text>
</comment>
<dbReference type="EMBL" id="CAIIXF020000010">
    <property type="protein sequence ID" value="CAH1797129.1"/>
    <property type="molecule type" value="Genomic_DNA"/>
</dbReference>
<evidence type="ECO:0000256" key="1">
    <source>
        <dbReference type="ARBA" id="ARBA00007993"/>
    </source>
</evidence>
<dbReference type="AlphaFoldDB" id="A0A8J1TXL3"/>
<accession>A0A8J1TXL3</accession>